<sequence length="110" mass="12128">MAWTVRPNTAGMPVPWGVGIELPTSSVTQLDAAFAARLEKMRDSPVNQDRYVVLRSVHGRVEADLVEWFDRREQAMQAAHRRHQAFMPRCDPGGLGVGEEIEIPSGSAAS</sequence>
<evidence type="ECO:0000313" key="2">
    <source>
        <dbReference type="EMBL" id="AWK76459.1"/>
    </source>
</evidence>
<protein>
    <submittedName>
        <fullName evidence="2">Uncharacterized protein</fullName>
    </submittedName>
</protein>
<evidence type="ECO:0000256" key="1">
    <source>
        <dbReference type="SAM" id="MobiDB-lite"/>
    </source>
</evidence>
<geneLocation type="plasmid" evidence="3">
    <name>prb98</name>
</geneLocation>
<evidence type="ECO:0000313" key="3">
    <source>
        <dbReference type="Proteomes" id="UP000245711"/>
    </source>
</evidence>
<keyword evidence="2" id="KW-0614">Plasmid</keyword>
<feature type="region of interest" description="Disordered" evidence="1">
    <location>
        <begin position="80"/>
        <end position="110"/>
    </location>
</feature>
<gene>
    <name evidence="2" type="ORF">CBI38_34265</name>
</gene>
<dbReference type="Proteomes" id="UP000245711">
    <property type="component" value="Plasmid pRB98"/>
</dbReference>
<name>A0A2S2C6H1_9NOCA</name>
<accession>A0A2S2C6H1</accession>
<keyword evidence="3" id="KW-1185">Reference proteome</keyword>
<organism evidence="2 3">
    <name type="scientific">Rhodococcus oxybenzonivorans</name>
    <dbReference type="NCBI Taxonomy" id="1990687"/>
    <lineage>
        <taxon>Bacteria</taxon>
        <taxon>Bacillati</taxon>
        <taxon>Actinomycetota</taxon>
        <taxon>Actinomycetes</taxon>
        <taxon>Mycobacteriales</taxon>
        <taxon>Nocardiaceae</taxon>
        <taxon>Rhodococcus</taxon>
    </lineage>
</organism>
<dbReference type="EMBL" id="CP021355">
    <property type="protein sequence ID" value="AWK76459.1"/>
    <property type="molecule type" value="Genomic_DNA"/>
</dbReference>
<dbReference type="RefSeq" id="WP_109335913.1">
    <property type="nucleotide sequence ID" value="NZ_CP021355.1"/>
</dbReference>
<dbReference type="KEGG" id="roz:CBI38_34265"/>
<reference evidence="2 3" key="1">
    <citation type="submission" date="2017-05" db="EMBL/GenBank/DDBJ databases">
        <title>Isolation of Rhodococcus sp. S2-17 biodegrading of BP-3.</title>
        <authorList>
            <person name="Lee Y."/>
            <person name="Kim K.H."/>
            <person name="Chun B.H."/>
            <person name="Jung H.S."/>
            <person name="Jeon C.O."/>
        </authorList>
    </citation>
    <scope>NUCLEOTIDE SEQUENCE [LARGE SCALE GENOMIC DNA]</scope>
    <source>
        <strain evidence="2 3">S2-17</strain>
        <plasmid evidence="3">prb98</plasmid>
    </source>
</reference>
<proteinExistence type="predicted"/>
<dbReference type="AlphaFoldDB" id="A0A2S2C6H1"/>